<accession>A0A266Q8G0</accession>
<dbReference type="EMBL" id="NHNI01000001">
    <property type="protein sequence ID" value="OZY85661.1"/>
    <property type="molecule type" value="Genomic_DNA"/>
</dbReference>
<keyword evidence="3" id="KW-1185">Reference proteome</keyword>
<comment type="caution">
    <text evidence="2">The sequence shown here is derived from an EMBL/GenBank/DDBJ whole genome shotgun (WGS) entry which is preliminary data.</text>
</comment>
<dbReference type="SUPFAM" id="SSF74653">
    <property type="entry name" value="TolA/TonB C-terminal domain"/>
    <property type="match status" value="1"/>
</dbReference>
<sequence>MTNNILKKMIRSLVMLAAIAPFASYAAAYTPAKFGNAEETLSKQVTLPTSFGEGVRTVAVYCQADIMTSGNINAVTCYENSPLVSMQKVTESALKSATFTPATIDGNAVPVRMQLRVVYSLGGTQAPIVLLPNLGTLQAQYGTHYYAPQERLDTSDWYANYTTKEHGDGKLFFAEGKMTRVMATIEADGKVETVSTIEAALRKQADATSIENSLKKSKFIPGFVQDTPTAMHYIAVVNYKK</sequence>
<keyword evidence="1" id="KW-0732">Signal</keyword>
<evidence type="ECO:0000313" key="2">
    <source>
        <dbReference type="EMBL" id="OZY85661.1"/>
    </source>
</evidence>
<proteinExistence type="predicted"/>
<reference evidence="3" key="1">
    <citation type="submission" date="2017-05" db="EMBL/GenBank/DDBJ databases">
        <authorList>
            <person name="Barney B.M."/>
        </authorList>
    </citation>
    <scope>NUCLEOTIDE SEQUENCE [LARGE SCALE GENOMIC DNA]</scope>
    <source>
        <strain evidence="3">PSBB022</strain>
    </source>
</reference>
<protein>
    <recommendedName>
        <fullName evidence="4">TonB C-terminal domain-containing protein</fullName>
    </recommendedName>
</protein>
<evidence type="ECO:0000256" key="1">
    <source>
        <dbReference type="SAM" id="SignalP"/>
    </source>
</evidence>
<dbReference type="AlphaFoldDB" id="A0A266Q8G0"/>
<evidence type="ECO:0000313" key="3">
    <source>
        <dbReference type="Proteomes" id="UP000216101"/>
    </source>
</evidence>
<dbReference type="Proteomes" id="UP000216101">
    <property type="component" value="Unassembled WGS sequence"/>
</dbReference>
<feature type="signal peptide" evidence="1">
    <location>
        <begin position="1"/>
        <end position="26"/>
    </location>
</feature>
<dbReference type="RefSeq" id="WP_094983523.1">
    <property type="nucleotide sequence ID" value="NZ_NHNI01000001.1"/>
</dbReference>
<name>A0A266Q8G0_9GAMM</name>
<dbReference type="Gene3D" id="3.30.1150.10">
    <property type="match status" value="1"/>
</dbReference>
<feature type="chain" id="PRO_5012199094" description="TonB C-terminal domain-containing protein" evidence="1">
    <location>
        <begin position="27"/>
        <end position="241"/>
    </location>
</feature>
<gene>
    <name evidence="2" type="ORF">CBP51_00990</name>
</gene>
<organism evidence="2 3">
    <name type="scientific">Cellvibrio mixtus</name>
    <dbReference type="NCBI Taxonomy" id="39650"/>
    <lineage>
        <taxon>Bacteria</taxon>
        <taxon>Pseudomonadati</taxon>
        <taxon>Pseudomonadota</taxon>
        <taxon>Gammaproteobacteria</taxon>
        <taxon>Cellvibrionales</taxon>
        <taxon>Cellvibrionaceae</taxon>
        <taxon>Cellvibrio</taxon>
    </lineage>
</organism>
<evidence type="ECO:0008006" key="4">
    <source>
        <dbReference type="Google" id="ProtNLM"/>
    </source>
</evidence>